<keyword evidence="1" id="KW-0472">Membrane</keyword>
<name>A0ABY7WJQ8_9SPHI</name>
<feature type="transmembrane region" description="Helical" evidence="1">
    <location>
        <begin position="381"/>
        <end position="402"/>
    </location>
</feature>
<dbReference type="PIRSF" id="PIRSF004548">
    <property type="entry name" value="CreD"/>
    <property type="match status" value="1"/>
</dbReference>
<feature type="transmembrane region" description="Helical" evidence="1">
    <location>
        <begin position="460"/>
        <end position="480"/>
    </location>
</feature>
<dbReference type="RefSeq" id="WP_274268524.1">
    <property type="nucleotide sequence ID" value="NZ_CP117880.1"/>
</dbReference>
<evidence type="ECO:0000256" key="1">
    <source>
        <dbReference type="SAM" id="Phobius"/>
    </source>
</evidence>
<organism evidence="2 3">
    <name type="scientific">Sphingobacterium oryzagri</name>
    <dbReference type="NCBI Taxonomy" id="3025669"/>
    <lineage>
        <taxon>Bacteria</taxon>
        <taxon>Pseudomonadati</taxon>
        <taxon>Bacteroidota</taxon>
        <taxon>Sphingobacteriia</taxon>
        <taxon>Sphingobacteriales</taxon>
        <taxon>Sphingobacteriaceae</taxon>
        <taxon>Sphingobacterium</taxon>
    </lineage>
</organism>
<protein>
    <submittedName>
        <fullName evidence="2">Cell envelope integrity protein CreD</fullName>
    </submittedName>
</protein>
<proteinExistence type="predicted"/>
<dbReference type="Proteomes" id="UP001221558">
    <property type="component" value="Chromosome"/>
</dbReference>
<dbReference type="InterPro" id="IPR010364">
    <property type="entry name" value="Uncharacterised_IM_CreD"/>
</dbReference>
<feature type="transmembrane region" description="Helical" evidence="1">
    <location>
        <begin position="27"/>
        <end position="48"/>
    </location>
</feature>
<keyword evidence="3" id="KW-1185">Reference proteome</keyword>
<gene>
    <name evidence="2" type="primary">creD</name>
    <name evidence="2" type="ORF">PQ465_05410</name>
</gene>
<keyword evidence="1" id="KW-1133">Transmembrane helix</keyword>
<reference evidence="2 3" key="1">
    <citation type="submission" date="2023-02" db="EMBL/GenBank/DDBJ databases">
        <title>Genome sequence of Sphingobacterium sp. KACC 22765.</title>
        <authorList>
            <person name="Kim S."/>
            <person name="Heo J."/>
            <person name="Kwon S.-W."/>
        </authorList>
    </citation>
    <scope>NUCLEOTIDE SEQUENCE [LARGE SCALE GENOMIC DNA]</scope>
    <source>
        <strain evidence="2 3">KACC 22765</strain>
    </source>
</reference>
<feature type="transmembrane region" description="Helical" evidence="1">
    <location>
        <begin position="435"/>
        <end position="454"/>
    </location>
</feature>
<feature type="transmembrane region" description="Helical" evidence="1">
    <location>
        <begin position="353"/>
        <end position="374"/>
    </location>
</feature>
<dbReference type="PANTHER" id="PTHR30092:SF0">
    <property type="entry name" value="INNER MEMBRANE PROTEIN CRED"/>
    <property type="match status" value="1"/>
</dbReference>
<evidence type="ECO:0000313" key="2">
    <source>
        <dbReference type="EMBL" id="WDF69812.1"/>
    </source>
</evidence>
<dbReference type="EMBL" id="CP117880">
    <property type="protein sequence ID" value="WDF69812.1"/>
    <property type="molecule type" value="Genomic_DNA"/>
</dbReference>
<sequence>MESSNQNFPPIPPEGQPSFLERLTASVFAKLLVILVLTLFLLIPLAWVQELIDERVARDQEVSREISSKWGGPQIISGPIIGIPYVYQYTTDKKDEKGITNVETHVVSDYVFLAPGKLQVKSQVDPEVRKRGIYQSIVYNAAVDLTGNFGAIDLNKVGLSTADLRWKDAKVFFGITDVKGLKSAPKLTWNGKEFPLQVMNGDVSLFEQNMFAAIDLSDQATAGAFKLKVDIRGSRALTVFPTAEETSVWISGSWANPSFDGGFLPDERKVDDACFSANWRIPSFSRKFPPQWVGAQKQLYSNTDDLTMFPEPYNNTTASSDSQAASTKISTIQDMVQVNFLESVNNYQRTTRVAKYAVLVILLTFASLFFTEIWKKKRVHIIQYVLIGCAMVLFYSLLLALGEHVGFNWSYFIAAVLTTALIATFVYGITKDKKISISFSGILSIFYLFIYFLLQLQDYALLVGTFGILIILALLMRFSLKIDWYQFDKRA</sequence>
<dbReference type="PANTHER" id="PTHR30092">
    <property type="entry name" value="INNER MEMBRANE PROTEIN CRED"/>
    <property type="match status" value="1"/>
</dbReference>
<feature type="transmembrane region" description="Helical" evidence="1">
    <location>
        <begin position="408"/>
        <end position="428"/>
    </location>
</feature>
<dbReference type="NCBIfam" id="NF008712">
    <property type="entry name" value="PRK11715.1-1"/>
    <property type="match status" value="1"/>
</dbReference>
<keyword evidence="1" id="KW-0812">Transmembrane</keyword>
<accession>A0ABY7WJQ8</accession>
<dbReference type="Pfam" id="PF06123">
    <property type="entry name" value="CreD"/>
    <property type="match status" value="1"/>
</dbReference>
<evidence type="ECO:0000313" key="3">
    <source>
        <dbReference type="Proteomes" id="UP001221558"/>
    </source>
</evidence>